<name>A0A9N9BQY2_9GLOM</name>
<keyword evidence="2" id="KW-1185">Reference proteome</keyword>
<dbReference type="PANTHER" id="PTHR33266:SF1">
    <property type="entry name" value="F-BOX DOMAIN-CONTAINING PROTEIN"/>
    <property type="match status" value="1"/>
</dbReference>
<dbReference type="PANTHER" id="PTHR33266">
    <property type="entry name" value="CHROMOSOME 15, WHOLE GENOME SHOTGUN SEQUENCE"/>
    <property type="match status" value="1"/>
</dbReference>
<dbReference type="Proteomes" id="UP000789570">
    <property type="component" value="Unassembled WGS sequence"/>
</dbReference>
<organism evidence="1 2">
    <name type="scientific">Funneliformis caledonium</name>
    <dbReference type="NCBI Taxonomy" id="1117310"/>
    <lineage>
        <taxon>Eukaryota</taxon>
        <taxon>Fungi</taxon>
        <taxon>Fungi incertae sedis</taxon>
        <taxon>Mucoromycota</taxon>
        <taxon>Glomeromycotina</taxon>
        <taxon>Glomeromycetes</taxon>
        <taxon>Glomerales</taxon>
        <taxon>Glomeraceae</taxon>
        <taxon>Funneliformis</taxon>
    </lineage>
</organism>
<evidence type="ECO:0000313" key="1">
    <source>
        <dbReference type="EMBL" id="CAG8576675.1"/>
    </source>
</evidence>
<reference evidence="1" key="1">
    <citation type="submission" date="2021-06" db="EMBL/GenBank/DDBJ databases">
        <authorList>
            <person name="Kallberg Y."/>
            <person name="Tangrot J."/>
            <person name="Rosling A."/>
        </authorList>
    </citation>
    <scope>NUCLEOTIDE SEQUENCE</scope>
    <source>
        <strain evidence="1">UK204</strain>
    </source>
</reference>
<protein>
    <submittedName>
        <fullName evidence="1">10647_t:CDS:1</fullName>
    </submittedName>
</protein>
<evidence type="ECO:0000313" key="2">
    <source>
        <dbReference type="Proteomes" id="UP000789570"/>
    </source>
</evidence>
<sequence>MEPREFVFNYKEEHPGAPYDDINKAYQEQLATFIFISLHIESFSDNDSYDNFRDYSRRKPKWVIKVYYASLQASGAEKSKLIGKSPMIYTWLLLFKDIDSSGYPSISAIANILLEKSNDIDPVMQNSFWDKVKTEMIRNMDHLAGTKMHDGGAFAIFTDTVSLISRPSKRVSETGSKFFPHFYLLDTIDVYVEHYQPKTFKKYSENRSKTKNNFIFMRHNASWTNELYGTIPNTNALGILGQSLCVDIVPQSDYASELVSNYLRLCIYVSERCDQIVTGFASEPVVAEASARNMNNVKLPPTPVSMPMPMTILFRF</sequence>
<accession>A0A9N9BQY2</accession>
<comment type="caution">
    <text evidence="1">The sequence shown here is derived from an EMBL/GenBank/DDBJ whole genome shotgun (WGS) entry which is preliminary data.</text>
</comment>
<gene>
    <name evidence="1" type="ORF">FCALED_LOCUS7377</name>
</gene>
<dbReference type="OrthoDB" id="2397074at2759"/>
<dbReference type="AlphaFoldDB" id="A0A9N9BQY2"/>
<dbReference type="EMBL" id="CAJVPQ010001940">
    <property type="protein sequence ID" value="CAG8576675.1"/>
    <property type="molecule type" value="Genomic_DNA"/>
</dbReference>
<proteinExistence type="predicted"/>